<reference evidence="6 7" key="1">
    <citation type="submission" date="2015-05" db="EMBL/GenBank/DDBJ databases">
        <title>Photobacterium galathea sp. nov.</title>
        <authorList>
            <person name="Machado H."/>
            <person name="Gram L."/>
        </authorList>
    </citation>
    <scope>NUCLEOTIDE SEQUENCE [LARGE SCALE GENOMIC DNA]</scope>
    <source>
        <strain evidence="6 7">CGMCC 1.12159</strain>
    </source>
</reference>
<proteinExistence type="inferred from homology"/>
<keyword evidence="2" id="KW-0346">Stress response</keyword>
<dbReference type="InterPro" id="IPR036065">
    <property type="entry name" value="BolA-like_sf"/>
</dbReference>
<keyword evidence="7" id="KW-1185">Reference proteome</keyword>
<dbReference type="GO" id="GO:0005829">
    <property type="term" value="C:cytosol"/>
    <property type="evidence" value="ECO:0007669"/>
    <property type="project" value="TreeGrafter"/>
</dbReference>
<evidence type="ECO:0000256" key="4">
    <source>
        <dbReference type="ARBA" id="ARBA00074073"/>
    </source>
</evidence>
<dbReference type="InterPro" id="IPR050961">
    <property type="entry name" value="BolA/IbaG_stress_morph_reg"/>
</dbReference>
<comment type="function">
    <text evidence="3">Transcriptional regulator that plays an important role in general stress response.</text>
</comment>
<dbReference type="PIRSF" id="PIRSF003113">
    <property type="entry name" value="BolA"/>
    <property type="match status" value="1"/>
</dbReference>
<dbReference type="EMBL" id="LDOT01000012">
    <property type="protein sequence ID" value="KLV05941.1"/>
    <property type="molecule type" value="Genomic_DNA"/>
</dbReference>
<name>A0A0J1H2F6_9GAMM</name>
<evidence type="ECO:0000256" key="1">
    <source>
        <dbReference type="ARBA" id="ARBA00005578"/>
    </source>
</evidence>
<accession>A0A0J1H2F6</accession>
<dbReference type="AlphaFoldDB" id="A0A0J1H2F6"/>
<dbReference type="SUPFAM" id="SSF82657">
    <property type="entry name" value="BolA-like"/>
    <property type="match status" value="1"/>
</dbReference>
<evidence type="ECO:0000256" key="5">
    <source>
        <dbReference type="RuleBase" id="RU003860"/>
    </source>
</evidence>
<comment type="caution">
    <text evidence="6">The sequence shown here is derived from an EMBL/GenBank/DDBJ whole genome shotgun (WGS) entry which is preliminary data.</text>
</comment>
<sequence>MIVQQRIKEKLEQAFSPLQLEVVNESYMHNVPAGSESHFKVVVVSAQFEGMRLIARHRAVNAVLANELANDIHALAMHTYTESEWQNLFDGAPDSPACRGGSKFDQ</sequence>
<evidence type="ECO:0000313" key="6">
    <source>
        <dbReference type="EMBL" id="KLV05941.1"/>
    </source>
</evidence>
<dbReference type="FunFam" id="3.30.300.90:FF:000001">
    <property type="entry name" value="Transcriptional regulator BolA"/>
    <property type="match status" value="1"/>
</dbReference>
<organism evidence="6 7">
    <name type="scientific">Photobacterium aquae</name>
    <dbReference type="NCBI Taxonomy" id="1195763"/>
    <lineage>
        <taxon>Bacteria</taxon>
        <taxon>Pseudomonadati</taxon>
        <taxon>Pseudomonadota</taxon>
        <taxon>Gammaproteobacteria</taxon>
        <taxon>Vibrionales</taxon>
        <taxon>Vibrionaceae</taxon>
        <taxon>Photobacterium</taxon>
    </lineage>
</organism>
<evidence type="ECO:0000256" key="3">
    <source>
        <dbReference type="ARBA" id="ARBA00059078"/>
    </source>
</evidence>
<gene>
    <name evidence="6" type="ORF">ABT56_10480</name>
</gene>
<dbReference type="InterPro" id="IPR002634">
    <property type="entry name" value="BolA"/>
</dbReference>
<dbReference type="GO" id="GO:0006351">
    <property type="term" value="P:DNA-templated transcription"/>
    <property type="evidence" value="ECO:0007669"/>
    <property type="project" value="TreeGrafter"/>
</dbReference>
<dbReference type="PANTHER" id="PTHR46229">
    <property type="entry name" value="BOLA TRANSCRIPTION REGULATOR"/>
    <property type="match status" value="1"/>
</dbReference>
<protein>
    <recommendedName>
        <fullName evidence="4">DNA-binding transcriptional regulator BolA</fullName>
    </recommendedName>
</protein>
<dbReference type="Pfam" id="PF01722">
    <property type="entry name" value="BolA"/>
    <property type="match status" value="1"/>
</dbReference>
<evidence type="ECO:0000313" key="7">
    <source>
        <dbReference type="Proteomes" id="UP000036097"/>
    </source>
</evidence>
<comment type="similarity">
    <text evidence="1 5">Belongs to the BolA/IbaG family.</text>
</comment>
<dbReference type="PANTHER" id="PTHR46229:SF2">
    <property type="entry name" value="BOLA-LIKE PROTEIN 1"/>
    <property type="match status" value="1"/>
</dbReference>
<evidence type="ECO:0000256" key="2">
    <source>
        <dbReference type="ARBA" id="ARBA00023016"/>
    </source>
</evidence>
<dbReference type="Proteomes" id="UP000036097">
    <property type="component" value="Unassembled WGS sequence"/>
</dbReference>
<dbReference type="OrthoDB" id="9801469at2"/>
<dbReference type="PATRIC" id="fig|1195763.3.peg.2196"/>
<dbReference type="STRING" id="1195763.ABT56_10480"/>
<dbReference type="Gene3D" id="3.30.300.90">
    <property type="entry name" value="BolA-like"/>
    <property type="match status" value="1"/>
</dbReference>
<dbReference type="NCBIfam" id="NF008638">
    <property type="entry name" value="PRK11628.1"/>
    <property type="match status" value="1"/>
</dbReference>
<dbReference type="GO" id="GO:1990229">
    <property type="term" value="C:iron-sulfur cluster assembly complex"/>
    <property type="evidence" value="ECO:0007669"/>
    <property type="project" value="UniProtKB-ARBA"/>
</dbReference>